<feature type="compositionally biased region" description="Polar residues" evidence="1">
    <location>
        <begin position="560"/>
        <end position="575"/>
    </location>
</feature>
<evidence type="ECO:0000313" key="3">
    <source>
        <dbReference type="Proteomes" id="UP000015241"/>
    </source>
</evidence>
<proteinExistence type="predicted"/>
<dbReference type="Proteomes" id="UP000015241">
    <property type="component" value="Unassembled WGS sequence"/>
</dbReference>
<feature type="compositionally biased region" description="Basic residues" evidence="1">
    <location>
        <begin position="547"/>
        <end position="559"/>
    </location>
</feature>
<feature type="compositionally biased region" description="Basic and acidic residues" evidence="1">
    <location>
        <begin position="501"/>
        <end position="516"/>
    </location>
</feature>
<feature type="region of interest" description="Disordered" evidence="1">
    <location>
        <begin position="486"/>
        <end position="575"/>
    </location>
</feature>
<dbReference type="InParanoid" id="S8ECQ7"/>
<feature type="region of interest" description="Disordered" evidence="1">
    <location>
        <begin position="379"/>
        <end position="401"/>
    </location>
</feature>
<dbReference type="HOGENOM" id="CLU_474092_0_0_1"/>
<gene>
    <name evidence="2" type="ORF">FOMPIDRAFT_1059212</name>
</gene>
<keyword evidence="3" id="KW-1185">Reference proteome</keyword>
<feature type="compositionally biased region" description="Polar residues" evidence="1">
    <location>
        <begin position="486"/>
        <end position="500"/>
    </location>
</feature>
<name>S8ECQ7_FOMSC</name>
<sequence length="575" mass="63073">MVGALEVQPHNSNMQADLNNVGRSPSPPAYVEYRTPSPLPLYGLRHHDRLVMAGSPLPSVRPRQSTSARQHSPTHNVVSTPQTHGDEIRLPSTQIAGRERAPLQRQASSGTVRARHLPPSRSPRASTSPHTHNVLTARSSVLDSLHCERLISAIRASIASGRQRHAADGISILQRVARLLDALQLSDIATNQQPGRASTNAFVRILEVKLTRAYDDTHAPHDTTVRQFLFRRIPTWEELVEHIASFYCTTSAGLFLSYSQSSTTLPSYSASDTLAQARGPLGLADMLTRAYPDSHIEFAANAARPGTSHAILGYGTIRLRTIRSSRPRADIPARPIIKQIVRSEDAEMEVKEPEASILRHVRELRKSIAQSGMRRVSMNNAVPHAPSSGEASHPPFVPGNPVQAVAVNTEARNQPAARRPEPPTARVLLWPHEVPDGTSPEEARTAALRQHHLRSFARSMAPSPEPRARRNRTTTAIHNAANLYGASTSTTIPSNATASSSREHDRPPTPHWDRRGVHGAVLRDPMRTRRTAVRRSASPAVSVSPSTKRRRLDRAKHVRIQTTVNINEPGPSTSV</sequence>
<evidence type="ECO:0000313" key="2">
    <source>
        <dbReference type="EMBL" id="EPT02413.1"/>
    </source>
</evidence>
<feature type="compositionally biased region" description="Low complexity" evidence="1">
    <location>
        <begin position="534"/>
        <end position="546"/>
    </location>
</feature>
<organism evidence="2 3">
    <name type="scientific">Fomitopsis schrenkii</name>
    <name type="common">Brown rot fungus</name>
    <dbReference type="NCBI Taxonomy" id="2126942"/>
    <lineage>
        <taxon>Eukaryota</taxon>
        <taxon>Fungi</taxon>
        <taxon>Dikarya</taxon>
        <taxon>Basidiomycota</taxon>
        <taxon>Agaricomycotina</taxon>
        <taxon>Agaricomycetes</taxon>
        <taxon>Polyporales</taxon>
        <taxon>Fomitopsis</taxon>
    </lineage>
</organism>
<evidence type="ECO:0000256" key="1">
    <source>
        <dbReference type="SAM" id="MobiDB-lite"/>
    </source>
</evidence>
<feature type="compositionally biased region" description="Polar residues" evidence="1">
    <location>
        <begin position="62"/>
        <end position="83"/>
    </location>
</feature>
<dbReference type="AlphaFoldDB" id="S8ECQ7"/>
<dbReference type="EMBL" id="KE504135">
    <property type="protein sequence ID" value="EPT02413.1"/>
    <property type="molecule type" value="Genomic_DNA"/>
</dbReference>
<feature type="region of interest" description="Disordered" evidence="1">
    <location>
        <begin position="1"/>
        <end position="28"/>
    </location>
</feature>
<feature type="region of interest" description="Disordered" evidence="1">
    <location>
        <begin position="54"/>
        <end position="132"/>
    </location>
</feature>
<accession>S8ECQ7</accession>
<reference evidence="2 3" key="1">
    <citation type="journal article" date="2012" name="Science">
        <title>The Paleozoic origin of enzymatic lignin decomposition reconstructed from 31 fungal genomes.</title>
        <authorList>
            <person name="Floudas D."/>
            <person name="Binder M."/>
            <person name="Riley R."/>
            <person name="Barry K."/>
            <person name="Blanchette R.A."/>
            <person name="Henrissat B."/>
            <person name="Martinez A.T."/>
            <person name="Otillar R."/>
            <person name="Spatafora J.W."/>
            <person name="Yadav J.S."/>
            <person name="Aerts A."/>
            <person name="Benoit I."/>
            <person name="Boyd A."/>
            <person name="Carlson A."/>
            <person name="Copeland A."/>
            <person name="Coutinho P.M."/>
            <person name="de Vries R.P."/>
            <person name="Ferreira P."/>
            <person name="Findley K."/>
            <person name="Foster B."/>
            <person name="Gaskell J."/>
            <person name="Glotzer D."/>
            <person name="Gorecki P."/>
            <person name="Heitman J."/>
            <person name="Hesse C."/>
            <person name="Hori C."/>
            <person name="Igarashi K."/>
            <person name="Jurgens J.A."/>
            <person name="Kallen N."/>
            <person name="Kersten P."/>
            <person name="Kohler A."/>
            <person name="Kuees U."/>
            <person name="Kumar T.K.A."/>
            <person name="Kuo A."/>
            <person name="LaButti K."/>
            <person name="Larrondo L.F."/>
            <person name="Lindquist E."/>
            <person name="Ling A."/>
            <person name="Lombard V."/>
            <person name="Lucas S."/>
            <person name="Lundell T."/>
            <person name="Martin R."/>
            <person name="McLaughlin D.J."/>
            <person name="Morgenstern I."/>
            <person name="Morin E."/>
            <person name="Murat C."/>
            <person name="Nagy L.G."/>
            <person name="Nolan M."/>
            <person name="Ohm R.A."/>
            <person name="Patyshakuliyeva A."/>
            <person name="Rokas A."/>
            <person name="Ruiz-Duenas F.J."/>
            <person name="Sabat G."/>
            <person name="Salamov A."/>
            <person name="Samejima M."/>
            <person name="Schmutz J."/>
            <person name="Slot J.C."/>
            <person name="St John F."/>
            <person name="Stenlid J."/>
            <person name="Sun H."/>
            <person name="Sun S."/>
            <person name="Syed K."/>
            <person name="Tsang A."/>
            <person name="Wiebenga A."/>
            <person name="Young D."/>
            <person name="Pisabarro A."/>
            <person name="Eastwood D.C."/>
            <person name="Martin F."/>
            <person name="Cullen D."/>
            <person name="Grigoriev I.V."/>
            <person name="Hibbett D.S."/>
        </authorList>
    </citation>
    <scope>NUCLEOTIDE SEQUENCE</scope>
    <source>
        <strain evidence="3">FP-58527</strain>
    </source>
</reference>
<dbReference type="OrthoDB" id="10519536at2759"/>
<protein>
    <submittedName>
        <fullName evidence="2">Uncharacterized protein</fullName>
    </submittedName>
</protein>
<feature type="compositionally biased region" description="Polar residues" evidence="1">
    <location>
        <begin position="9"/>
        <end position="23"/>
    </location>
</feature>